<dbReference type="PROSITE" id="PS50002">
    <property type="entry name" value="SH3"/>
    <property type="match status" value="1"/>
</dbReference>
<gene>
    <name evidence="7" type="ORF">OS493_010597</name>
</gene>
<dbReference type="OrthoDB" id="245697at2759"/>
<feature type="compositionally biased region" description="Polar residues" evidence="4">
    <location>
        <begin position="445"/>
        <end position="454"/>
    </location>
</feature>
<sequence>MQEERLDSDESRNLEQFVAVWDFEPSKKDELALSKGDVVFVLKKYQDGWYRGIRYRDYQAGCFPGNFVMKESGEVGNTEWQGLSENLLSSSPTSEINSKILEDLQNDRTNMTSEGCCGTDDQCKDMEDRQPDVNHNGVDRSDSLNISNISPGPLTGTSLHGLNIIAEQMAQDGEESEERKRTRAAMELLTSEVSYFNGLNLLSGHYIRPLRKFRIISNEDLNKLFANAESLEHISKELVAKLQSRLARWDVNTTQIGDVLVEMFSYVKMFEPYFNSRKRGNEVKAKLERNNEKFRNFLAKVNCIHTLDSLLLMPIQRVPRYELILKELVKRTKEDHPDYENLKEAQSKAQKTAEDLNEQIRQIENETKVVEVIKSFPNDELNLIRPATQYSQGKQFGTVRLRKHERDQMTTISKTLKRISLPLMESIETQTSPKILARCHTTTLPRIPQTQHAGDSSDSDSETDTAPLGDTFLTR</sequence>
<dbReference type="PROSITE" id="PS50010">
    <property type="entry name" value="DH_2"/>
    <property type="match status" value="1"/>
</dbReference>
<dbReference type="InterPro" id="IPR001452">
    <property type="entry name" value="SH3_domain"/>
</dbReference>
<dbReference type="PRINTS" id="PR00452">
    <property type="entry name" value="SH3DOMAIN"/>
</dbReference>
<dbReference type="AlphaFoldDB" id="A0A9X0D622"/>
<feature type="region of interest" description="Disordered" evidence="4">
    <location>
        <begin position="445"/>
        <end position="475"/>
    </location>
</feature>
<feature type="domain" description="SH3" evidence="5">
    <location>
        <begin position="12"/>
        <end position="73"/>
    </location>
</feature>
<evidence type="ECO:0000256" key="2">
    <source>
        <dbReference type="PROSITE-ProRule" id="PRU00192"/>
    </source>
</evidence>
<protein>
    <submittedName>
        <fullName evidence="7">Uncharacterized protein</fullName>
    </submittedName>
</protein>
<evidence type="ECO:0000313" key="8">
    <source>
        <dbReference type="Proteomes" id="UP001163046"/>
    </source>
</evidence>
<dbReference type="Gene3D" id="1.20.900.10">
    <property type="entry name" value="Dbl homology (DH) domain"/>
    <property type="match status" value="1"/>
</dbReference>
<evidence type="ECO:0000259" key="6">
    <source>
        <dbReference type="PROSITE" id="PS50010"/>
    </source>
</evidence>
<dbReference type="GO" id="GO:0005737">
    <property type="term" value="C:cytoplasm"/>
    <property type="evidence" value="ECO:0007669"/>
    <property type="project" value="TreeGrafter"/>
</dbReference>
<dbReference type="SUPFAM" id="SSF48065">
    <property type="entry name" value="DBL homology domain (DH-domain)"/>
    <property type="match status" value="1"/>
</dbReference>
<organism evidence="7 8">
    <name type="scientific">Desmophyllum pertusum</name>
    <dbReference type="NCBI Taxonomy" id="174260"/>
    <lineage>
        <taxon>Eukaryota</taxon>
        <taxon>Metazoa</taxon>
        <taxon>Cnidaria</taxon>
        <taxon>Anthozoa</taxon>
        <taxon>Hexacorallia</taxon>
        <taxon>Scleractinia</taxon>
        <taxon>Caryophylliina</taxon>
        <taxon>Caryophylliidae</taxon>
        <taxon>Desmophyllum</taxon>
    </lineage>
</organism>
<evidence type="ECO:0000313" key="7">
    <source>
        <dbReference type="EMBL" id="KAJ7386204.1"/>
    </source>
</evidence>
<dbReference type="PROSITE" id="PS00741">
    <property type="entry name" value="DH_1"/>
    <property type="match status" value="1"/>
</dbReference>
<evidence type="ECO:0000256" key="1">
    <source>
        <dbReference type="ARBA" id="ARBA00022443"/>
    </source>
</evidence>
<dbReference type="GO" id="GO:0035556">
    <property type="term" value="P:intracellular signal transduction"/>
    <property type="evidence" value="ECO:0007669"/>
    <property type="project" value="InterPro"/>
</dbReference>
<dbReference type="Pfam" id="PF14604">
    <property type="entry name" value="SH3_9"/>
    <property type="match status" value="1"/>
</dbReference>
<dbReference type="SMART" id="SM00326">
    <property type="entry name" value="SH3"/>
    <property type="match status" value="1"/>
</dbReference>
<evidence type="ECO:0000256" key="3">
    <source>
        <dbReference type="SAM" id="Coils"/>
    </source>
</evidence>
<dbReference type="CDD" id="cd00160">
    <property type="entry name" value="RhoGEF"/>
    <property type="match status" value="1"/>
</dbReference>
<dbReference type="PANTHER" id="PTHR12673:SF159">
    <property type="entry name" value="LD03170P"/>
    <property type="match status" value="1"/>
</dbReference>
<dbReference type="Pfam" id="PF00621">
    <property type="entry name" value="RhoGEF"/>
    <property type="match status" value="1"/>
</dbReference>
<evidence type="ECO:0000259" key="5">
    <source>
        <dbReference type="PROSITE" id="PS50002"/>
    </source>
</evidence>
<dbReference type="PANTHER" id="PTHR12673">
    <property type="entry name" value="FACIOGENITAL DYSPLASIA PROTEIN"/>
    <property type="match status" value="1"/>
</dbReference>
<proteinExistence type="predicted"/>
<dbReference type="EMBL" id="MU825877">
    <property type="protein sequence ID" value="KAJ7386204.1"/>
    <property type="molecule type" value="Genomic_DNA"/>
</dbReference>
<keyword evidence="1 2" id="KW-0728">SH3 domain</keyword>
<comment type="caution">
    <text evidence="7">The sequence shown here is derived from an EMBL/GenBank/DDBJ whole genome shotgun (WGS) entry which is preliminary data.</text>
</comment>
<evidence type="ECO:0000256" key="4">
    <source>
        <dbReference type="SAM" id="MobiDB-lite"/>
    </source>
</evidence>
<dbReference type="InterPro" id="IPR035899">
    <property type="entry name" value="DBL_dom_sf"/>
</dbReference>
<dbReference type="GO" id="GO:0005085">
    <property type="term" value="F:guanyl-nucleotide exchange factor activity"/>
    <property type="evidence" value="ECO:0007669"/>
    <property type="project" value="InterPro"/>
</dbReference>
<keyword evidence="8" id="KW-1185">Reference proteome</keyword>
<feature type="domain" description="DH" evidence="6">
    <location>
        <begin position="180"/>
        <end position="359"/>
    </location>
</feature>
<feature type="coiled-coil region" evidence="3">
    <location>
        <begin position="339"/>
        <end position="373"/>
    </location>
</feature>
<dbReference type="InterPro" id="IPR001331">
    <property type="entry name" value="GDS_CDC24_CS"/>
</dbReference>
<dbReference type="SMART" id="SM00325">
    <property type="entry name" value="RhoGEF"/>
    <property type="match status" value="1"/>
</dbReference>
<dbReference type="InterPro" id="IPR051092">
    <property type="entry name" value="FYVE_RhoGEF_PH"/>
</dbReference>
<dbReference type="InterPro" id="IPR036028">
    <property type="entry name" value="SH3-like_dom_sf"/>
</dbReference>
<reference evidence="7" key="1">
    <citation type="submission" date="2023-01" db="EMBL/GenBank/DDBJ databases">
        <title>Genome assembly of the deep-sea coral Lophelia pertusa.</title>
        <authorList>
            <person name="Herrera S."/>
            <person name="Cordes E."/>
        </authorList>
    </citation>
    <scope>NUCLEOTIDE SEQUENCE</scope>
    <source>
        <strain evidence="7">USNM1676648</strain>
        <tissue evidence="7">Polyp</tissue>
    </source>
</reference>
<accession>A0A9X0D622</accession>
<name>A0A9X0D622_9CNID</name>
<keyword evidence="3" id="KW-0175">Coiled coil</keyword>
<dbReference type="Gene3D" id="2.30.30.40">
    <property type="entry name" value="SH3 Domains"/>
    <property type="match status" value="1"/>
</dbReference>
<dbReference type="SUPFAM" id="SSF50044">
    <property type="entry name" value="SH3-domain"/>
    <property type="match status" value="1"/>
</dbReference>
<dbReference type="Proteomes" id="UP001163046">
    <property type="component" value="Unassembled WGS sequence"/>
</dbReference>
<dbReference type="InterPro" id="IPR000219">
    <property type="entry name" value="DH_dom"/>
</dbReference>